<sequence length="550" mass="60592">MTPSPEQSPVPVPALSAAPQVSVVVIGRNEGERLVRCLASVMAADWHGISREVIYVDSCSRDDSLTQARHQGALALLLDDASPCAAKARNLGWHAARGDCILFLDGDTELDAGFVRLACTTLQAHADVCAVWGHRRESDPQQSWFTRVLDLDWVYPAGPSLYFGGDVLIRREALLASGGFDPQLKAGEEPELCARLRAAGWKIMHVDAPMTRHDLAIRSWRAYWLRAYRSGMAYAEVAERMRKLGDPLWQHEARRDFLHGWLFLAAGAAWLVSWFWWPWMAVGLTLAGGLLLARTAWRCRWKVPGQPGLCWLYAVHVHLQKIPSLFGQLHWRRHRQAGGSGLIDYKQSPSRSPRRVKSWLADGLTPLARLWQRWGLARWLRVWSVARLQAATGRQVAPSNVVLGPVEVHGSGNIRLGERALIYPGCYFETQGAGRIEIGDDVVLSRGVHIVAFDRVTLGAGCMVGEYSSLRDANHRSGPDGIRHSGHDSAPLDIGRNVWIGRGVAVLKGARLGDNCIVAANAVVNRPVAAGAIVGGLPARPLPRHPREES</sequence>
<evidence type="ECO:0000313" key="9">
    <source>
        <dbReference type="Proteomes" id="UP000197424"/>
    </source>
</evidence>
<gene>
    <name evidence="8" type="ORF">LHGZ1_1264</name>
</gene>
<keyword evidence="4 8" id="KW-0808">Transferase</keyword>
<feature type="domain" description="Glycosyltransferase 2-like" evidence="7">
    <location>
        <begin position="22"/>
        <end position="144"/>
    </location>
</feature>
<accession>A0A248LHU4</accession>
<organism evidence="8 9">
    <name type="scientific">Laribacter hongkongensis</name>
    <dbReference type="NCBI Taxonomy" id="168471"/>
    <lineage>
        <taxon>Bacteria</taxon>
        <taxon>Pseudomonadati</taxon>
        <taxon>Pseudomonadota</taxon>
        <taxon>Betaproteobacteria</taxon>
        <taxon>Neisseriales</taxon>
        <taxon>Aquaspirillaceae</taxon>
        <taxon>Laribacter</taxon>
    </lineage>
</organism>
<dbReference type="Pfam" id="PF00535">
    <property type="entry name" value="Glycos_transf_2"/>
    <property type="match status" value="1"/>
</dbReference>
<keyword evidence="5 6" id="KW-0472">Membrane</keyword>
<feature type="transmembrane region" description="Helical" evidence="6">
    <location>
        <begin position="279"/>
        <end position="297"/>
    </location>
</feature>
<evidence type="ECO:0000256" key="2">
    <source>
        <dbReference type="ARBA" id="ARBA00022475"/>
    </source>
</evidence>
<dbReference type="CDD" id="cd00761">
    <property type="entry name" value="Glyco_tranf_GTA_type"/>
    <property type="match status" value="1"/>
</dbReference>
<dbReference type="CDD" id="cd04647">
    <property type="entry name" value="LbH_MAT_like"/>
    <property type="match status" value="1"/>
</dbReference>
<dbReference type="InterPro" id="IPR029044">
    <property type="entry name" value="Nucleotide-diphossugar_trans"/>
</dbReference>
<name>A0A248LHU4_9NEIS</name>
<protein>
    <submittedName>
        <fullName evidence="8">Glycosyl transferase family 2</fullName>
    </submittedName>
</protein>
<dbReference type="Gene3D" id="2.160.10.10">
    <property type="entry name" value="Hexapeptide repeat proteins"/>
    <property type="match status" value="1"/>
</dbReference>
<dbReference type="PANTHER" id="PTHR43646">
    <property type="entry name" value="GLYCOSYLTRANSFERASE"/>
    <property type="match status" value="1"/>
</dbReference>
<proteinExistence type="predicted"/>
<dbReference type="InterPro" id="IPR001173">
    <property type="entry name" value="Glyco_trans_2-like"/>
</dbReference>
<dbReference type="SUPFAM" id="SSF51161">
    <property type="entry name" value="Trimeric LpxA-like enzymes"/>
    <property type="match status" value="1"/>
</dbReference>
<evidence type="ECO:0000259" key="7">
    <source>
        <dbReference type="Pfam" id="PF00535"/>
    </source>
</evidence>
<evidence type="ECO:0000256" key="5">
    <source>
        <dbReference type="ARBA" id="ARBA00023136"/>
    </source>
</evidence>
<keyword evidence="3" id="KW-0328">Glycosyltransferase</keyword>
<dbReference type="AlphaFoldDB" id="A0A248LHU4"/>
<dbReference type="PANTHER" id="PTHR43646:SF2">
    <property type="entry name" value="GLYCOSYLTRANSFERASE 2-LIKE DOMAIN-CONTAINING PROTEIN"/>
    <property type="match status" value="1"/>
</dbReference>
<keyword evidence="6" id="KW-0812">Transmembrane</keyword>
<dbReference type="GO" id="GO:0016757">
    <property type="term" value="F:glycosyltransferase activity"/>
    <property type="evidence" value="ECO:0007669"/>
    <property type="project" value="UniProtKB-KW"/>
</dbReference>
<dbReference type="GO" id="GO:0005886">
    <property type="term" value="C:plasma membrane"/>
    <property type="evidence" value="ECO:0007669"/>
    <property type="project" value="UniProtKB-SubCell"/>
</dbReference>
<evidence type="ECO:0000256" key="3">
    <source>
        <dbReference type="ARBA" id="ARBA00022676"/>
    </source>
</evidence>
<keyword evidence="2" id="KW-1003">Cell membrane</keyword>
<dbReference type="Proteomes" id="UP000197424">
    <property type="component" value="Chromosome"/>
</dbReference>
<evidence type="ECO:0000256" key="6">
    <source>
        <dbReference type="SAM" id="Phobius"/>
    </source>
</evidence>
<reference evidence="9" key="1">
    <citation type="submission" date="2017-06" db="EMBL/GenBank/DDBJ databases">
        <title>Whole genome sequence of Laribacter hongkongensis LHGZ1.</title>
        <authorList>
            <person name="Chen D."/>
            <person name="Wu H."/>
            <person name="Chen J."/>
        </authorList>
    </citation>
    <scope>NUCLEOTIDE SEQUENCE [LARGE SCALE GENOMIC DNA]</scope>
    <source>
        <strain evidence="9">LHGZ1</strain>
    </source>
</reference>
<keyword evidence="6" id="KW-1133">Transmembrane helix</keyword>
<evidence type="ECO:0000313" key="8">
    <source>
        <dbReference type="EMBL" id="ASJ24095.1"/>
    </source>
</evidence>
<dbReference type="InterPro" id="IPR011004">
    <property type="entry name" value="Trimer_LpxA-like_sf"/>
</dbReference>
<comment type="subcellular location">
    <subcellularLocation>
        <location evidence="1">Cell membrane</location>
    </subcellularLocation>
</comment>
<evidence type="ECO:0000256" key="1">
    <source>
        <dbReference type="ARBA" id="ARBA00004236"/>
    </source>
</evidence>
<dbReference type="EMBL" id="CP022115">
    <property type="protein sequence ID" value="ASJ24095.1"/>
    <property type="molecule type" value="Genomic_DNA"/>
</dbReference>
<dbReference type="Gene3D" id="3.90.550.10">
    <property type="entry name" value="Spore Coat Polysaccharide Biosynthesis Protein SpsA, Chain A"/>
    <property type="match status" value="1"/>
</dbReference>
<dbReference type="SUPFAM" id="SSF53448">
    <property type="entry name" value="Nucleotide-diphospho-sugar transferases"/>
    <property type="match status" value="1"/>
</dbReference>
<evidence type="ECO:0000256" key="4">
    <source>
        <dbReference type="ARBA" id="ARBA00022679"/>
    </source>
</evidence>
<dbReference type="InterPro" id="IPR001451">
    <property type="entry name" value="Hexapep"/>
</dbReference>
<dbReference type="Pfam" id="PF00132">
    <property type="entry name" value="Hexapep"/>
    <property type="match status" value="1"/>
</dbReference>
<dbReference type="RefSeq" id="WP_197736033.1">
    <property type="nucleotide sequence ID" value="NZ_CP022115.1"/>
</dbReference>